<comment type="caution">
    <text evidence="1">The sequence shown here is derived from an EMBL/GenBank/DDBJ whole genome shotgun (WGS) entry which is preliminary data.</text>
</comment>
<evidence type="ECO:0000313" key="2">
    <source>
        <dbReference type="Proteomes" id="UP000324632"/>
    </source>
</evidence>
<proteinExistence type="predicted"/>
<gene>
    <name evidence="1" type="ORF">E1301_Tti011126</name>
</gene>
<dbReference type="AlphaFoldDB" id="A0A5A9NMT4"/>
<evidence type="ECO:0000313" key="1">
    <source>
        <dbReference type="EMBL" id="KAA0711312.1"/>
    </source>
</evidence>
<name>A0A5A9NMT4_9TELE</name>
<reference evidence="1 2" key="1">
    <citation type="journal article" date="2019" name="Mol. Ecol. Resour.">
        <title>Chromosome-level genome assembly of Triplophysa tibetana, a fish adapted to the harsh high-altitude environment of the Tibetan Plateau.</title>
        <authorList>
            <person name="Yang X."/>
            <person name="Liu H."/>
            <person name="Ma Z."/>
            <person name="Zou Y."/>
            <person name="Zou M."/>
            <person name="Mao Y."/>
            <person name="Li X."/>
            <person name="Wang H."/>
            <person name="Chen T."/>
            <person name="Wang W."/>
            <person name="Yang R."/>
        </authorList>
    </citation>
    <scope>NUCLEOTIDE SEQUENCE [LARGE SCALE GENOMIC DNA]</scope>
    <source>
        <strain evidence="1">TTIB1903HZAU</strain>
        <tissue evidence="1">Muscle</tissue>
    </source>
</reference>
<accession>A0A5A9NMT4</accession>
<dbReference type="EMBL" id="SOYY01000015">
    <property type="protein sequence ID" value="KAA0711312.1"/>
    <property type="molecule type" value="Genomic_DNA"/>
</dbReference>
<dbReference type="Proteomes" id="UP000324632">
    <property type="component" value="Chromosome 15"/>
</dbReference>
<keyword evidence="2" id="KW-1185">Reference proteome</keyword>
<organism evidence="1 2">
    <name type="scientific">Triplophysa tibetana</name>
    <dbReference type="NCBI Taxonomy" id="1572043"/>
    <lineage>
        <taxon>Eukaryota</taxon>
        <taxon>Metazoa</taxon>
        <taxon>Chordata</taxon>
        <taxon>Craniata</taxon>
        <taxon>Vertebrata</taxon>
        <taxon>Euteleostomi</taxon>
        <taxon>Actinopterygii</taxon>
        <taxon>Neopterygii</taxon>
        <taxon>Teleostei</taxon>
        <taxon>Ostariophysi</taxon>
        <taxon>Cypriniformes</taxon>
        <taxon>Nemacheilidae</taxon>
        <taxon>Triplophysa</taxon>
    </lineage>
</organism>
<protein>
    <submittedName>
        <fullName evidence="1">Uncharacterized protein</fullName>
    </submittedName>
</protein>
<sequence length="94" mass="10461">MATTTACTGFTVLRPISEIIDLPLDQVTVTLTQIYVSVLSNDRQHIWSRILHPASYVQINNVAQAHQLSVLRLPELEPAHESWATAEEDLADPV</sequence>